<dbReference type="InterPro" id="IPR000322">
    <property type="entry name" value="Glyco_hydro_31_TIM"/>
</dbReference>
<evidence type="ECO:0000256" key="5">
    <source>
        <dbReference type="ARBA" id="ARBA00023180"/>
    </source>
</evidence>
<dbReference type="InterPro" id="IPR013780">
    <property type="entry name" value="Glyco_hydro_b"/>
</dbReference>
<dbReference type="SUPFAM" id="SSF51011">
    <property type="entry name" value="Glycosyl hydrolase domain"/>
    <property type="match status" value="1"/>
</dbReference>
<sequence length="362" mass="40890">MLLRSHAQDPPNARPFVLSRSFYAGSQRWGAIWTGDNAARWDHLEISAPMLLTIGASGLPFAGADVGGFFGNCDAELVTRWTQAGAYQPFFRGHAHHDSARREPWLFGDETLSRLRSATMERYQLLPYWYTQFHTASLTGLPTMRPMWMEFPTNSDVVDMDKQWMVGRDLMVCPVLSPRKTSVQCYFPAENDWYNVRNFQKEDGKGDRTVQAPADQIPVYQRSGSVVYRKLRLRRSSETMKRDPLTLYVAPDAAGSAEGLLYMDDENTIAHEAGAFCRRRFVLAGGRLSNVDDSGEGGGDIELANWVERVVLMGWARQPRSVRVEGGAELDWNYDAQSQLLVVRKPDLKIHGKGSDWTIAFD</sequence>
<dbReference type="PANTHER" id="PTHR22762:SF54">
    <property type="entry name" value="BCDNA.GH04962"/>
    <property type="match status" value="1"/>
</dbReference>
<evidence type="ECO:0000256" key="4">
    <source>
        <dbReference type="ARBA" id="ARBA00022801"/>
    </source>
</evidence>
<dbReference type="Gene3D" id="2.60.40.1180">
    <property type="entry name" value="Golgi alpha-mannosidase II"/>
    <property type="match status" value="2"/>
</dbReference>
<protein>
    <submittedName>
        <fullName evidence="10">Uncharacterized protein</fullName>
    </submittedName>
</protein>
<dbReference type="EMBL" id="BRYB01006251">
    <property type="protein sequence ID" value="GMI53295.1"/>
    <property type="molecule type" value="Genomic_DNA"/>
</dbReference>
<comment type="similarity">
    <text evidence="2 7">Belongs to the glycosyl hydrolase 31 family.</text>
</comment>
<evidence type="ECO:0000259" key="9">
    <source>
        <dbReference type="Pfam" id="PF21365"/>
    </source>
</evidence>
<organism evidence="10 11">
    <name type="scientific">Tetraparma gracilis</name>
    <dbReference type="NCBI Taxonomy" id="2962635"/>
    <lineage>
        <taxon>Eukaryota</taxon>
        <taxon>Sar</taxon>
        <taxon>Stramenopiles</taxon>
        <taxon>Ochrophyta</taxon>
        <taxon>Bolidophyceae</taxon>
        <taxon>Parmales</taxon>
        <taxon>Triparmaceae</taxon>
        <taxon>Tetraparma</taxon>
    </lineage>
</organism>
<dbReference type="SUPFAM" id="SSF51445">
    <property type="entry name" value="(Trans)glycosidases"/>
    <property type="match status" value="1"/>
</dbReference>
<keyword evidence="5" id="KW-0325">Glycoprotein</keyword>
<feature type="domain" description="Glycoside hydrolase family 31 TIM barrel" evidence="8">
    <location>
        <begin position="9"/>
        <end position="132"/>
    </location>
</feature>
<dbReference type="PANTHER" id="PTHR22762">
    <property type="entry name" value="ALPHA-GLUCOSIDASE"/>
    <property type="match status" value="1"/>
</dbReference>
<dbReference type="InterPro" id="IPR017853">
    <property type="entry name" value="GH"/>
</dbReference>
<dbReference type="Proteomes" id="UP001165060">
    <property type="component" value="Unassembled WGS sequence"/>
</dbReference>
<reference evidence="10 11" key="1">
    <citation type="journal article" date="2023" name="Commun. Biol.">
        <title>Genome analysis of Parmales, the sister group of diatoms, reveals the evolutionary specialization of diatoms from phago-mixotrophs to photoautotrophs.</title>
        <authorList>
            <person name="Ban H."/>
            <person name="Sato S."/>
            <person name="Yoshikawa S."/>
            <person name="Yamada K."/>
            <person name="Nakamura Y."/>
            <person name="Ichinomiya M."/>
            <person name="Sato N."/>
            <person name="Blanc-Mathieu R."/>
            <person name="Endo H."/>
            <person name="Kuwata A."/>
            <person name="Ogata H."/>
        </authorList>
    </citation>
    <scope>NUCLEOTIDE SEQUENCE [LARGE SCALE GENOMIC DNA]</scope>
</reference>
<evidence type="ECO:0000313" key="10">
    <source>
        <dbReference type="EMBL" id="GMI53295.1"/>
    </source>
</evidence>
<dbReference type="Gene3D" id="3.20.20.80">
    <property type="entry name" value="Glycosidases"/>
    <property type="match status" value="1"/>
</dbReference>
<dbReference type="Pfam" id="PF21365">
    <property type="entry name" value="Glyco_hydro_31_3rd"/>
    <property type="match status" value="1"/>
</dbReference>
<evidence type="ECO:0000256" key="1">
    <source>
        <dbReference type="ARBA" id="ARBA00004881"/>
    </source>
</evidence>
<keyword evidence="11" id="KW-1185">Reference proteome</keyword>
<evidence type="ECO:0000256" key="6">
    <source>
        <dbReference type="ARBA" id="ARBA00023295"/>
    </source>
</evidence>
<proteinExistence type="inferred from homology"/>
<evidence type="ECO:0000313" key="11">
    <source>
        <dbReference type="Proteomes" id="UP001165060"/>
    </source>
</evidence>
<evidence type="ECO:0000256" key="3">
    <source>
        <dbReference type="ARBA" id="ARBA00022729"/>
    </source>
</evidence>
<dbReference type="InterPro" id="IPR048395">
    <property type="entry name" value="Glyco_hydro_31_C"/>
</dbReference>
<comment type="caution">
    <text evidence="10">The sequence shown here is derived from an EMBL/GenBank/DDBJ whole genome shotgun (WGS) entry which is preliminary data.</text>
</comment>
<gene>
    <name evidence="10" type="ORF">TeGR_g11433</name>
</gene>
<accession>A0ABQ6NAU9</accession>
<name>A0ABQ6NAU9_9STRA</name>
<evidence type="ECO:0000259" key="8">
    <source>
        <dbReference type="Pfam" id="PF01055"/>
    </source>
</evidence>
<evidence type="ECO:0000256" key="2">
    <source>
        <dbReference type="ARBA" id="ARBA00007806"/>
    </source>
</evidence>
<evidence type="ECO:0000256" key="7">
    <source>
        <dbReference type="RuleBase" id="RU361185"/>
    </source>
</evidence>
<keyword evidence="4 7" id="KW-0378">Hydrolase</keyword>
<dbReference type="Pfam" id="PF01055">
    <property type="entry name" value="Glyco_hydro_31_2nd"/>
    <property type="match status" value="1"/>
</dbReference>
<keyword evidence="6 7" id="KW-0326">Glycosidase</keyword>
<keyword evidence="3" id="KW-0732">Signal</keyword>
<feature type="domain" description="Glycosyl hydrolase family 31 C-terminal" evidence="9">
    <location>
        <begin position="140"/>
        <end position="227"/>
    </location>
</feature>
<comment type="pathway">
    <text evidence="1">Glycan metabolism.</text>
</comment>